<feature type="binding site" evidence="19">
    <location>
        <position position="240"/>
    </location>
    <ligand>
        <name>Zn(2+)</name>
        <dbReference type="ChEBI" id="CHEBI:29105"/>
        <note>ligand shared between all trimeric partners</note>
    </ligand>
</feature>
<dbReference type="STRING" id="7918.ENSLOCP00000009087"/>
<evidence type="ECO:0000256" key="16">
    <source>
        <dbReference type="ARBA" id="ARBA00063957"/>
    </source>
</evidence>
<evidence type="ECO:0000256" key="13">
    <source>
        <dbReference type="ARBA" id="ARBA00022989"/>
    </source>
</evidence>
<dbReference type="Pfam" id="PF00229">
    <property type="entry name" value="TNF"/>
    <property type="match status" value="1"/>
</dbReference>
<evidence type="ECO:0000256" key="3">
    <source>
        <dbReference type="ARBA" id="ARBA00008670"/>
    </source>
</evidence>
<keyword evidence="6" id="KW-0964">Secreted</keyword>
<dbReference type="GeneTree" id="ENSGT01130000278318"/>
<evidence type="ECO:0000256" key="18">
    <source>
        <dbReference type="ARBA" id="ARBA00083215"/>
    </source>
</evidence>
<protein>
    <recommendedName>
        <fullName evidence="17">Tumor necrosis factor ligand superfamily member 10</fullName>
    </recommendedName>
    <alternativeName>
        <fullName evidence="18">TNF-related apoptosis-inducing ligand</fullName>
    </alternativeName>
</protein>
<keyword evidence="14" id="KW-0472">Membrane</keyword>
<evidence type="ECO:0000256" key="1">
    <source>
        <dbReference type="ARBA" id="ARBA00004401"/>
    </source>
</evidence>
<dbReference type="SMART" id="SM00207">
    <property type="entry name" value="TNF"/>
    <property type="match status" value="1"/>
</dbReference>
<evidence type="ECO:0000259" key="20">
    <source>
        <dbReference type="PROSITE" id="PS50049"/>
    </source>
</evidence>
<dbReference type="CDD" id="cd00184">
    <property type="entry name" value="TNF"/>
    <property type="match status" value="1"/>
</dbReference>
<evidence type="ECO:0000256" key="15">
    <source>
        <dbReference type="ARBA" id="ARBA00055277"/>
    </source>
</evidence>
<dbReference type="GO" id="GO:0005886">
    <property type="term" value="C:plasma membrane"/>
    <property type="evidence" value="ECO:0007669"/>
    <property type="project" value="UniProtKB-SubCell"/>
</dbReference>
<keyword evidence="10 19" id="KW-0479">Metal-binding</keyword>
<comment type="similarity">
    <text evidence="3">Belongs to the tumor necrosis factor family.</text>
</comment>
<evidence type="ECO:0000256" key="4">
    <source>
        <dbReference type="ARBA" id="ARBA00022475"/>
    </source>
</evidence>
<dbReference type="SUPFAM" id="SSF49842">
    <property type="entry name" value="TNF-like"/>
    <property type="match status" value="1"/>
</dbReference>
<dbReference type="GO" id="GO:0005125">
    <property type="term" value="F:cytokine activity"/>
    <property type="evidence" value="ECO:0000318"/>
    <property type="project" value="GO_Central"/>
</dbReference>
<reference evidence="21" key="2">
    <citation type="submission" date="2025-08" db="UniProtKB">
        <authorList>
            <consortium name="Ensembl"/>
        </authorList>
    </citation>
    <scope>IDENTIFICATION</scope>
</reference>
<keyword evidence="13" id="KW-1133">Transmembrane helix</keyword>
<evidence type="ECO:0000256" key="9">
    <source>
        <dbReference type="ARBA" id="ARBA00022703"/>
    </source>
</evidence>
<dbReference type="FunCoup" id="W5ML28">
    <property type="interactions" value="1036"/>
</dbReference>
<evidence type="ECO:0000256" key="2">
    <source>
        <dbReference type="ARBA" id="ARBA00004613"/>
    </source>
</evidence>
<dbReference type="GO" id="GO:0006955">
    <property type="term" value="P:immune response"/>
    <property type="evidence" value="ECO:0007669"/>
    <property type="project" value="InterPro"/>
</dbReference>
<evidence type="ECO:0000256" key="5">
    <source>
        <dbReference type="ARBA" id="ARBA00022514"/>
    </source>
</evidence>
<dbReference type="OMA" id="NGDIVDM"/>
<evidence type="ECO:0000313" key="22">
    <source>
        <dbReference type="Proteomes" id="UP000018468"/>
    </source>
</evidence>
<dbReference type="PROSITE" id="PS00251">
    <property type="entry name" value="THD_1"/>
    <property type="match status" value="1"/>
</dbReference>
<evidence type="ECO:0000256" key="10">
    <source>
        <dbReference type="ARBA" id="ARBA00022723"/>
    </source>
</evidence>
<dbReference type="PANTHER" id="PTHR11471">
    <property type="entry name" value="TUMOR NECROSIS FACTOR FAMILY MEMBER"/>
    <property type="match status" value="1"/>
</dbReference>
<evidence type="ECO:0000256" key="8">
    <source>
        <dbReference type="ARBA" id="ARBA00022692"/>
    </source>
</evidence>
<comment type="function">
    <text evidence="15">Cytokine that binds to TNFRSF10A/TRAILR1, TNFRSF10B/TRAILR2, TNFRSF10C/TRAILR3, TNFRSF10D/TRAILR4 and possibly also to TNFRSF11B/OPG. Induces apoptosis. Its activity may be modulated by binding to the decoy receptors TNFRSF10C/TRAILR3, TNFRSF10D/TRAILR4 and TNFRSF11B/OPG that cannot induce apoptosis.</text>
</comment>
<keyword evidence="5" id="KW-0202">Cytokine</keyword>
<dbReference type="InterPro" id="IPR021184">
    <property type="entry name" value="TNF_CS"/>
</dbReference>
<evidence type="ECO:0000256" key="11">
    <source>
        <dbReference type="ARBA" id="ARBA00022833"/>
    </source>
</evidence>
<keyword evidence="8" id="KW-0812">Transmembrane</keyword>
<evidence type="ECO:0000256" key="19">
    <source>
        <dbReference type="PIRSR" id="PIRSR038013-50"/>
    </source>
</evidence>
<dbReference type="GO" id="GO:0005615">
    <property type="term" value="C:extracellular space"/>
    <property type="evidence" value="ECO:0000318"/>
    <property type="project" value="GO_Central"/>
</dbReference>
<evidence type="ECO:0000256" key="17">
    <source>
        <dbReference type="ARBA" id="ARBA00074586"/>
    </source>
</evidence>
<keyword evidence="11 19" id="KW-0862">Zinc</keyword>
<dbReference type="Proteomes" id="UP000018468">
    <property type="component" value="Linkage group LG14"/>
</dbReference>
<keyword evidence="4" id="KW-1003">Cell membrane</keyword>
<keyword evidence="9" id="KW-0053">Apoptosis</keyword>
<dbReference type="GO" id="GO:0046872">
    <property type="term" value="F:metal ion binding"/>
    <property type="evidence" value="ECO:0007669"/>
    <property type="project" value="UniProtKB-KW"/>
</dbReference>
<keyword evidence="7" id="KW-0597">Phosphoprotein</keyword>
<dbReference type="Bgee" id="ENSLOCG00000007485">
    <property type="expression patterns" value="Expressed in intestine and 13 other cell types or tissues"/>
</dbReference>
<dbReference type="GO" id="GO:0007166">
    <property type="term" value="P:cell surface receptor signaling pathway"/>
    <property type="evidence" value="ECO:0000318"/>
    <property type="project" value="GO_Central"/>
</dbReference>
<dbReference type="PROSITE" id="PS50049">
    <property type="entry name" value="THD_2"/>
    <property type="match status" value="1"/>
</dbReference>
<evidence type="ECO:0000313" key="21">
    <source>
        <dbReference type="Ensembl" id="ENSLOCP00000009087.1"/>
    </source>
</evidence>
<reference evidence="22" key="1">
    <citation type="submission" date="2011-12" db="EMBL/GenBank/DDBJ databases">
        <title>The Draft Genome of Lepisosteus oculatus.</title>
        <authorList>
            <consortium name="The Broad Institute Genome Assembly &amp; Analysis Group"/>
            <consortium name="Computational R&amp;D Group"/>
            <consortium name="and Sequencing Platform"/>
            <person name="Di Palma F."/>
            <person name="Alfoldi J."/>
            <person name="Johnson J."/>
            <person name="Berlin A."/>
            <person name="Gnerre S."/>
            <person name="Jaffe D."/>
            <person name="MacCallum I."/>
            <person name="Young S."/>
            <person name="Walker B.J."/>
            <person name="Lander E.S."/>
            <person name="Lindblad-Toh K."/>
        </authorList>
    </citation>
    <scope>NUCLEOTIDE SEQUENCE [LARGE SCALE GENOMIC DNA]</scope>
</reference>
<dbReference type="GO" id="GO:0005164">
    <property type="term" value="F:tumor necrosis factor receptor binding"/>
    <property type="evidence" value="ECO:0007669"/>
    <property type="project" value="InterPro"/>
</dbReference>
<dbReference type="InterPro" id="IPR017355">
    <property type="entry name" value="TNF_ligand_10/11"/>
</dbReference>
<dbReference type="GO" id="GO:0006915">
    <property type="term" value="P:apoptotic process"/>
    <property type="evidence" value="ECO:0007669"/>
    <property type="project" value="UniProtKB-KW"/>
</dbReference>
<dbReference type="AlphaFoldDB" id="W5ML28"/>
<organism evidence="21 22">
    <name type="scientific">Lepisosteus oculatus</name>
    <name type="common">Spotted gar</name>
    <dbReference type="NCBI Taxonomy" id="7918"/>
    <lineage>
        <taxon>Eukaryota</taxon>
        <taxon>Metazoa</taxon>
        <taxon>Chordata</taxon>
        <taxon>Craniata</taxon>
        <taxon>Vertebrata</taxon>
        <taxon>Euteleostomi</taxon>
        <taxon>Actinopterygii</taxon>
        <taxon>Neopterygii</taxon>
        <taxon>Holostei</taxon>
        <taxon>Semionotiformes</taxon>
        <taxon>Lepisosteidae</taxon>
        <taxon>Lepisosteus</taxon>
    </lineage>
</organism>
<dbReference type="InterPro" id="IPR006052">
    <property type="entry name" value="TNF_dom"/>
</dbReference>
<dbReference type="InterPro" id="IPR008983">
    <property type="entry name" value="Tumour_necrosis_fac-like_dom"/>
</dbReference>
<dbReference type="Ensembl" id="ENSLOCT00000009098.1">
    <property type="protein sequence ID" value="ENSLOCP00000009087.1"/>
    <property type="gene ID" value="ENSLOCG00000007485.1"/>
</dbReference>
<name>W5ML28_LEPOC</name>
<sequence length="291" mass="32685">TISMTSSSFTMQTLGFILLVAILLQTVAVAVTFIYFSNALTTMKETFSKSSISCLMRANMRTLRDLDISSEEGNDDPCWQVTQQLHLLMEKTTSNHYQKEISSAVKGEVSRVLPSLTIGNQDSPRPEIAAHLTGNFMASTDEIESPKPRRVQGQKIQSWESERGLAFVHNLILNNGELIIPQAGLYYLYSQTYFRHSLPLDDSEAADNSVKNKQMLQYIYKKASSYPEPMLLMKNARTTCWSKNAEYGLYSIYQAGVFQLNVNDRIFVSVSNISIVDMDAESSFFGAFLVS</sequence>
<reference evidence="21" key="3">
    <citation type="submission" date="2025-09" db="UniProtKB">
        <authorList>
            <consortium name="Ensembl"/>
        </authorList>
    </citation>
    <scope>IDENTIFICATION</scope>
</reference>
<dbReference type="PIRSF" id="PIRSF038013">
    <property type="entry name" value="TNF10_TNF11"/>
    <property type="match status" value="1"/>
</dbReference>
<proteinExistence type="inferred from homology"/>
<evidence type="ECO:0000256" key="7">
    <source>
        <dbReference type="ARBA" id="ARBA00022553"/>
    </source>
</evidence>
<dbReference type="FunFam" id="2.60.120.40:FF:000014">
    <property type="entry name" value="Tumor necrosis factor ligand superfamily member"/>
    <property type="match status" value="1"/>
</dbReference>
<feature type="domain" description="THD" evidence="20">
    <location>
        <begin position="128"/>
        <end position="290"/>
    </location>
</feature>
<dbReference type="Gene3D" id="2.60.120.40">
    <property type="match status" value="1"/>
</dbReference>
<dbReference type="EMBL" id="AHAT01015269">
    <property type="status" value="NOT_ANNOTATED_CDS"/>
    <property type="molecule type" value="Genomic_DNA"/>
</dbReference>
<dbReference type="GO" id="GO:2001238">
    <property type="term" value="P:positive regulation of extrinsic apoptotic signaling pathway"/>
    <property type="evidence" value="ECO:0000318"/>
    <property type="project" value="GO_Central"/>
</dbReference>
<evidence type="ECO:0000256" key="6">
    <source>
        <dbReference type="ARBA" id="ARBA00022525"/>
    </source>
</evidence>
<dbReference type="InParanoid" id="W5ML28"/>
<dbReference type="HOGENOM" id="CLU_070352_1_0_1"/>
<evidence type="ECO:0000256" key="12">
    <source>
        <dbReference type="ARBA" id="ARBA00022968"/>
    </source>
</evidence>
<accession>W5ML28</accession>
<keyword evidence="22" id="KW-1185">Reference proteome</keyword>
<dbReference type="eggNOG" id="ENOG502QQ3R">
    <property type="taxonomic scope" value="Eukaryota"/>
</dbReference>
<comment type="subunit">
    <text evidence="16">Homotrimer. One TNFSF10 homotrimer interacts with three TNFSF10A mononers. One TNFSF10 homotrimer interacts with three TNFSF10B mononers.</text>
</comment>
<dbReference type="GO" id="GO:0043123">
    <property type="term" value="P:positive regulation of canonical NF-kappaB signal transduction"/>
    <property type="evidence" value="ECO:0000318"/>
    <property type="project" value="GO_Central"/>
</dbReference>
<comment type="subcellular location">
    <subcellularLocation>
        <location evidence="1">Cell membrane</location>
        <topology evidence="1">Single-pass type II membrane protein</topology>
    </subcellularLocation>
    <subcellularLocation>
        <location evidence="2">Secreted</location>
    </subcellularLocation>
</comment>
<keyword evidence="12" id="KW-0735">Signal-anchor</keyword>
<dbReference type="PANTHER" id="PTHR11471:SF27">
    <property type="entry name" value="TUMOR NECROSIS FACTOR LIGAND SUPERFAMILY MEMBER 10"/>
    <property type="match status" value="1"/>
</dbReference>
<evidence type="ECO:0000256" key="14">
    <source>
        <dbReference type="ARBA" id="ARBA00023136"/>
    </source>
</evidence>